<dbReference type="PATRIC" id="fig|520767.4.peg.1200"/>
<sequence>MNGEVHEMIIKVIKEKIEGFIKGQCGQAMVLFALSLPVILGMTGLFMDTGLMVLEKERLQRACDAAAIAGAYELPDEENARERAAEYFQINGYSAENLTVFVVPEQNKITVEGKKKVNLTFMKVMGFNDVEVKAKASAVYGAVNGITGVVPFGIPDQYLEYGRLYTLKASPKDQYGPGNYGALALGFRGSANYENNLKYGYSGFLRVGDWVETEPGNMSGPTERGVNYRLNACPHSPQCSIENYHPGCPRIMIVPVFDPSSLMQGRDEVMIVGFAAFLIKGISGSGSESEVTGYFLKIIPPDGSYFTIIGSQQNYGLHAAKLVE</sequence>
<feature type="transmembrane region" description="Helical" evidence="1">
    <location>
        <begin position="28"/>
        <end position="51"/>
    </location>
</feature>
<feature type="domain" description="Putative Flp pilus-assembly TadG-like N-terminal" evidence="2">
    <location>
        <begin position="26"/>
        <end position="71"/>
    </location>
</feature>
<gene>
    <name evidence="3" type="ORF">ATZ99_10990</name>
</gene>
<keyword evidence="1" id="KW-0812">Transmembrane</keyword>
<dbReference type="InterPro" id="IPR028087">
    <property type="entry name" value="Tad_N"/>
</dbReference>
<evidence type="ECO:0000256" key="1">
    <source>
        <dbReference type="SAM" id="Phobius"/>
    </source>
</evidence>
<keyword evidence="1" id="KW-1133">Transmembrane helix</keyword>
<evidence type="ECO:0000313" key="3">
    <source>
        <dbReference type="EMBL" id="KYO66471.1"/>
    </source>
</evidence>
<comment type="caution">
    <text evidence="3">The sequence shown here is derived from an EMBL/GenBank/DDBJ whole genome shotgun (WGS) entry which is preliminary data.</text>
</comment>
<evidence type="ECO:0000259" key="2">
    <source>
        <dbReference type="Pfam" id="PF13400"/>
    </source>
</evidence>
<keyword evidence="1" id="KW-0472">Membrane</keyword>
<dbReference type="STRING" id="520767.ATZ99_10990"/>
<dbReference type="OrthoDB" id="5447051at2"/>
<proteinExistence type="predicted"/>
<protein>
    <recommendedName>
        <fullName evidence="2">Putative Flp pilus-assembly TadG-like N-terminal domain-containing protein</fullName>
    </recommendedName>
</protein>
<dbReference type="EMBL" id="LOHZ01000027">
    <property type="protein sequence ID" value="KYO66471.1"/>
    <property type="molecule type" value="Genomic_DNA"/>
</dbReference>
<reference evidence="3 4" key="1">
    <citation type="submission" date="2015-12" db="EMBL/GenBank/DDBJ databases">
        <title>Draft genome of Thermovenabulum gondwanense isolated from a red thermophilic microbial mat colonisisng an outflow channel of a bore well.</title>
        <authorList>
            <person name="Patel B.K."/>
        </authorList>
    </citation>
    <scope>NUCLEOTIDE SEQUENCE [LARGE SCALE GENOMIC DNA]</scope>
    <source>
        <strain evidence="3 4">R270</strain>
    </source>
</reference>
<accession>A0A162MK83</accession>
<organism evidence="3 4">
    <name type="scientific">Thermovenabulum gondwanense</name>
    <dbReference type="NCBI Taxonomy" id="520767"/>
    <lineage>
        <taxon>Bacteria</taxon>
        <taxon>Bacillati</taxon>
        <taxon>Bacillota</taxon>
        <taxon>Clostridia</taxon>
        <taxon>Thermosediminibacterales</taxon>
        <taxon>Thermosediminibacteraceae</taxon>
        <taxon>Thermovenabulum</taxon>
    </lineage>
</organism>
<dbReference type="Proteomes" id="UP000075737">
    <property type="component" value="Unassembled WGS sequence"/>
</dbReference>
<keyword evidence="4" id="KW-1185">Reference proteome</keyword>
<dbReference type="AlphaFoldDB" id="A0A162MK83"/>
<dbReference type="Pfam" id="PF13400">
    <property type="entry name" value="Tad"/>
    <property type="match status" value="1"/>
</dbReference>
<name>A0A162MK83_9FIRM</name>
<evidence type="ECO:0000313" key="4">
    <source>
        <dbReference type="Proteomes" id="UP000075737"/>
    </source>
</evidence>